<dbReference type="Pfam" id="PF08356">
    <property type="entry name" value="EF_assoc_2"/>
    <property type="match status" value="1"/>
</dbReference>
<dbReference type="PANTHER" id="PTHR46819">
    <property type="entry name" value="EF-HAND CALCIUM-BINDING DOMAIN-CONTAINING PROTEIN 7"/>
    <property type="match status" value="1"/>
</dbReference>
<dbReference type="Gene3D" id="1.10.238.10">
    <property type="entry name" value="EF-hand"/>
    <property type="match status" value="1"/>
</dbReference>
<evidence type="ECO:0000256" key="2">
    <source>
        <dbReference type="ARBA" id="ARBA00022737"/>
    </source>
</evidence>
<dbReference type="Proteomes" id="UP001412067">
    <property type="component" value="Unassembled WGS sequence"/>
</dbReference>
<keyword evidence="5" id="KW-1185">Reference proteome</keyword>
<dbReference type="InterPro" id="IPR052266">
    <property type="entry name" value="Miro-EF-hand_domain"/>
</dbReference>
<name>A0ABR2MZC4_9ASPA</name>
<gene>
    <name evidence="4" type="ORF">KSP40_PGU004493</name>
</gene>
<keyword evidence="1" id="KW-0479">Metal-binding</keyword>
<keyword evidence="2" id="KW-0677">Repeat</keyword>
<comment type="caution">
    <text evidence="4">The sequence shown here is derived from an EMBL/GenBank/DDBJ whole genome shotgun (WGS) entry which is preliminary data.</text>
</comment>
<sequence length="190" mass="21783">MSRKAFSVEFCLRNYAFRHDLQVKVPIILCGCKLDLIGESESTIDNELHQMMQNFLEIETCIKCSSLRHAQVNCFTTPLQPHEIAEGVKIVHDYMASSITKNGLNLAGFIFLHTLFILKGRTEIIWMVLRKFGYDNDLKLREDLIPTIFKRATDQPRKCLINICSTNIYSINKCSLNISSPCCPFIIIFS</sequence>
<evidence type="ECO:0000313" key="4">
    <source>
        <dbReference type="EMBL" id="KAK8969584.1"/>
    </source>
</evidence>
<evidence type="ECO:0000259" key="3">
    <source>
        <dbReference type="Pfam" id="PF08356"/>
    </source>
</evidence>
<proteinExistence type="predicted"/>
<dbReference type="PANTHER" id="PTHR46819:SF1">
    <property type="entry name" value="EF-HAND CALCIUM-BINDING DOMAIN-CONTAINING PROTEIN 7"/>
    <property type="match status" value="1"/>
</dbReference>
<accession>A0ABR2MZC4</accession>
<dbReference type="InterPro" id="IPR013567">
    <property type="entry name" value="EF_hand_assoc_2"/>
</dbReference>
<evidence type="ECO:0000256" key="1">
    <source>
        <dbReference type="ARBA" id="ARBA00022723"/>
    </source>
</evidence>
<protein>
    <recommendedName>
        <fullName evidence="3">EF hand associated type-2 domain-containing protein</fullName>
    </recommendedName>
</protein>
<reference evidence="4 5" key="1">
    <citation type="journal article" date="2022" name="Nat. Plants">
        <title>Genomes of leafy and leafless Platanthera orchids illuminate the evolution of mycoheterotrophy.</title>
        <authorList>
            <person name="Li M.H."/>
            <person name="Liu K.W."/>
            <person name="Li Z."/>
            <person name="Lu H.C."/>
            <person name="Ye Q.L."/>
            <person name="Zhang D."/>
            <person name="Wang J.Y."/>
            <person name="Li Y.F."/>
            <person name="Zhong Z.M."/>
            <person name="Liu X."/>
            <person name="Yu X."/>
            <person name="Liu D.K."/>
            <person name="Tu X.D."/>
            <person name="Liu B."/>
            <person name="Hao Y."/>
            <person name="Liao X.Y."/>
            <person name="Jiang Y.T."/>
            <person name="Sun W.H."/>
            <person name="Chen J."/>
            <person name="Chen Y.Q."/>
            <person name="Ai Y."/>
            <person name="Zhai J.W."/>
            <person name="Wu S.S."/>
            <person name="Zhou Z."/>
            <person name="Hsiao Y.Y."/>
            <person name="Wu W.L."/>
            <person name="Chen Y.Y."/>
            <person name="Lin Y.F."/>
            <person name="Hsu J.L."/>
            <person name="Li C.Y."/>
            <person name="Wang Z.W."/>
            <person name="Zhao X."/>
            <person name="Zhong W.Y."/>
            <person name="Ma X.K."/>
            <person name="Ma L."/>
            <person name="Huang J."/>
            <person name="Chen G.Z."/>
            <person name="Huang M.Z."/>
            <person name="Huang L."/>
            <person name="Peng D.H."/>
            <person name="Luo Y.B."/>
            <person name="Zou S.Q."/>
            <person name="Chen S.P."/>
            <person name="Lan S."/>
            <person name="Tsai W.C."/>
            <person name="Van de Peer Y."/>
            <person name="Liu Z.J."/>
        </authorList>
    </citation>
    <scope>NUCLEOTIDE SEQUENCE [LARGE SCALE GENOMIC DNA]</scope>
    <source>
        <strain evidence="4">Lor288</strain>
    </source>
</reference>
<dbReference type="EMBL" id="JBBWWR010000003">
    <property type="protein sequence ID" value="KAK8969584.1"/>
    <property type="molecule type" value="Genomic_DNA"/>
</dbReference>
<evidence type="ECO:0000313" key="5">
    <source>
        <dbReference type="Proteomes" id="UP001412067"/>
    </source>
</evidence>
<feature type="domain" description="EF hand associated type-2" evidence="3">
    <location>
        <begin position="77"/>
        <end position="155"/>
    </location>
</feature>
<organism evidence="4 5">
    <name type="scientific">Platanthera guangdongensis</name>
    <dbReference type="NCBI Taxonomy" id="2320717"/>
    <lineage>
        <taxon>Eukaryota</taxon>
        <taxon>Viridiplantae</taxon>
        <taxon>Streptophyta</taxon>
        <taxon>Embryophyta</taxon>
        <taxon>Tracheophyta</taxon>
        <taxon>Spermatophyta</taxon>
        <taxon>Magnoliopsida</taxon>
        <taxon>Liliopsida</taxon>
        <taxon>Asparagales</taxon>
        <taxon>Orchidaceae</taxon>
        <taxon>Orchidoideae</taxon>
        <taxon>Orchideae</taxon>
        <taxon>Orchidinae</taxon>
        <taxon>Platanthera</taxon>
    </lineage>
</organism>